<keyword evidence="2" id="KW-1185">Reference proteome</keyword>
<name>A0A158DV13_9BURK</name>
<protein>
    <submittedName>
        <fullName evidence="1">Uncharacterized protein</fullName>
    </submittedName>
</protein>
<proteinExistence type="predicted"/>
<comment type="caution">
    <text evidence="1">The sequence shown here is derived from an EMBL/GenBank/DDBJ whole genome shotgun (WGS) entry which is preliminary data.</text>
</comment>
<evidence type="ECO:0000313" key="1">
    <source>
        <dbReference type="EMBL" id="SAK98462.1"/>
    </source>
</evidence>
<organism evidence="1 2">
    <name type="scientific">Caballeronia pedi</name>
    <dbReference type="NCBI Taxonomy" id="1777141"/>
    <lineage>
        <taxon>Bacteria</taxon>
        <taxon>Pseudomonadati</taxon>
        <taxon>Pseudomonadota</taxon>
        <taxon>Betaproteobacteria</taxon>
        <taxon>Burkholderiales</taxon>
        <taxon>Burkholderiaceae</taxon>
        <taxon>Caballeronia</taxon>
    </lineage>
</organism>
<dbReference type="RefSeq" id="WP_061179726.1">
    <property type="nucleotide sequence ID" value="NZ_FCOE02000050.1"/>
</dbReference>
<gene>
    <name evidence="1" type="ORF">AWB80_07526</name>
</gene>
<dbReference type="STRING" id="1777141.AWB80_07526"/>
<dbReference type="Proteomes" id="UP000054911">
    <property type="component" value="Unassembled WGS sequence"/>
</dbReference>
<dbReference type="AlphaFoldDB" id="A0A158DV13"/>
<reference evidence="1" key="1">
    <citation type="submission" date="2016-01" db="EMBL/GenBank/DDBJ databases">
        <authorList>
            <person name="Peeters C."/>
        </authorList>
    </citation>
    <scope>NUCLEOTIDE SEQUENCE [LARGE SCALE GENOMIC DNA]</scope>
    <source>
        <strain evidence="1">LMG 29323</strain>
    </source>
</reference>
<dbReference type="EMBL" id="FCOE02000050">
    <property type="protein sequence ID" value="SAK98462.1"/>
    <property type="molecule type" value="Genomic_DNA"/>
</dbReference>
<evidence type="ECO:0000313" key="2">
    <source>
        <dbReference type="Proteomes" id="UP000054911"/>
    </source>
</evidence>
<sequence length="71" mass="8026">MTDRIHSLTVVLDENMRADDAEQLINAIRMMRGVADVAGNIAEHSHYVAETRVRRDLSQKLWAVLHPESAT</sequence>
<accession>A0A158DV13</accession>